<evidence type="ECO:0000313" key="4">
    <source>
        <dbReference type="Proteomes" id="UP000021315"/>
    </source>
</evidence>
<dbReference type="EMBL" id="CP058708">
    <property type="protein sequence ID" value="QLH49660.1"/>
    <property type="molecule type" value="Genomic_DNA"/>
</dbReference>
<keyword evidence="1" id="KW-0812">Transmembrane</keyword>
<accession>A0A080MD36</accession>
<keyword evidence="1" id="KW-1133">Transmembrane helix</keyword>
<organism evidence="2 4">
    <name type="scientific">Candidatus Accumulibacter cognatus</name>
    <dbReference type="NCBI Taxonomy" id="2954383"/>
    <lineage>
        <taxon>Bacteria</taxon>
        <taxon>Pseudomonadati</taxon>
        <taxon>Pseudomonadota</taxon>
        <taxon>Betaproteobacteria</taxon>
        <taxon>Candidatus Accumulibacter</taxon>
    </lineage>
</organism>
<keyword evidence="1" id="KW-0472">Membrane</keyword>
<gene>
    <name evidence="2" type="ORF">AW06_003934</name>
    <name evidence="3" type="ORF">HWD57_07595</name>
</gene>
<keyword evidence="4" id="KW-1185">Reference proteome</keyword>
<name>A0A080MD36_9PROT</name>
<proteinExistence type="predicted"/>
<dbReference type="Pfam" id="PF07254">
    <property type="entry name" value="Cpta_toxin"/>
    <property type="match status" value="1"/>
</dbReference>
<dbReference type="EMBL" id="JDST02000107">
    <property type="protein sequence ID" value="KFB75079.1"/>
    <property type="molecule type" value="Genomic_DNA"/>
</dbReference>
<dbReference type="STRING" id="1453999.AW06_003934"/>
<feature type="transmembrane region" description="Helical" evidence="1">
    <location>
        <begin position="12"/>
        <end position="33"/>
    </location>
</feature>
<dbReference type="InterPro" id="IPR009883">
    <property type="entry name" value="YgfX"/>
</dbReference>
<protein>
    <recommendedName>
        <fullName evidence="6">Toxin CptA</fullName>
    </recommendedName>
</protein>
<evidence type="ECO:0000313" key="2">
    <source>
        <dbReference type="EMBL" id="KFB75079.1"/>
    </source>
</evidence>
<dbReference type="KEGG" id="acog:HWD57_07595"/>
<evidence type="ECO:0008006" key="6">
    <source>
        <dbReference type="Google" id="ProtNLM"/>
    </source>
</evidence>
<dbReference type="Proteomes" id="UP000509684">
    <property type="component" value="Chromosome"/>
</dbReference>
<reference evidence="3" key="3">
    <citation type="submission" date="2020-06" db="EMBL/GenBank/DDBJ databases">
        <authorList>
            <person name="Arumugam K."/>
            <person name="Besarab I."/>
            <person name="Haryono M."/>
            <person name="Bagci C."/>
            <person name="Beier S."/>
            <person name="Buchfink B."/>
            <person name="Gorska A."/>
            <person name="Qiu G."/>
            <person name="Huson D.H."/>
            <person name="Williams R.B."/>
        </authorList>
    </citation>
    <scope>NUCLEOTIDE SEQUENCE</scope>
    <source>
        <strain evidence="3">SSA1</strain>
    </source>
</reference>
<evidence type="ECO:0000313" key="3">
    <source>
        <dbReference type="EMBL" id="QLH49660.1"/>
    </source>
</evidence>
<sequence length="147" mass="16454">MLFPITIELRRSRFLSLLMVLLHALAGACLWVLPWAATRQWLLLIVALSLWHALRPSRIVGLRLGEHGELTLLSSDGVSVLVSPQADSTVFSQLIVVRTRDGDHGRLPSLSLVLLPDSMPAEQFRLLRLWLRWHVRVNPGDQAEGGV</sequence>
<evidence type="ECO:0000313" key="5">
    <source>
        <dbReference type="Proteomes" id="UP000509684"/>
    </source>
</evidence>
<accession>A0A7D5S9J3</accession>
<reference evidence="2 4" key="1">
    <citation type="submission" date="2014-02" db="EMBL/GenBank/DDBJ databases">
        <title>Expanding our view of genomic diversity in Candidatus Accumulibacter clades.</title>
        <authorList>
            <person name="Skennerton C.T."/>
            <person name="Barr J.J."/>
            <person name="Slater F.R."/>
            <person name="Bond P.L."/>
            <person name="Tyson G.W."/>
        </authorList>
    </citation>
    <scope>NUCLEOTIDE SEQUENCE [LARGE SCALE GENOMIC DNA]</scope>
    <source>
        <strain evidence="4">SK-02</strain>
    </source>
</reference>
<reference evidence="3 5" key="2">
    <citation type="journal article" date="2019" name="Microbiome">
        <title>Annotated bacterial chromosomes from frame-shift-corrected long-read metagenomic data.</title>
        <authorList>
            <person name="Arumugam K."/>
            <person name="Bagci C."/>
            <person name="Bessarab I."/>
            <person name="Beier S."/>
            <person name="Buchfink B."/>
            <person name="Gorska A."/>
            <person name="Qiu G."/>
            <person name="Huson D.H."/>
            <person name="Williams R.B.H."/>
        </authorList>
    </citation>
    <scope>NUCLEOTIDE SEQUENCE [LARGE SCALE GENOMIC DNA]</scope>
    <source>
        <strain evidence="3">SSA1</strain>
    </source>
</reference>
<dbReference type="RefSeq" id="WP_273704849.1">
    <property type="nucleotide sequence ID" value="NZ_JDST02000107.1"/>
</dbReference>
<dbReference type="Proteomes" id="UP000021315">
    <property type="component" value="Unassembled WGS sequence"/>
</dbReference>
<evidence type="ECO:0000256" key="1">
    <source>
        <dbReference type="SAM" id="Phobius"/>
    </source>
</evidence>
<dbReference type="AlphaFoldDB" id="A0A080MD36"/>